<dbReference type="Proteomes" id="UP000053105">
    <property type="component" value="Unassembled WGS sequence"/>
</dbReference>
<organism evidence="2 3">
    <name type="scientific">Melipona quadrifasciata</name>
    <dbReference type="NCBI Taxonomy" id="166423"/>
    <lineage>
        <taxon>Eukaryota</taxon>
        <taxon>Metazoa</taxon>
        <taxon>Ecdysozoa</taxon>
        <taxon>Arthropoda</taxon>
        <taxon>Hexapoda</taxon>
        <taxon>Insecta</taxon>
        <taxon>Pterygota</taxon>
        <taxon>Neoptera</taxon>
        <taxon>Endopterygota</taxon>
        <taxon>Hymenoptera</taxon>
        <taxon>Apocrita</taxon>
        <taxon>Aculeata</taxon>
        <taxon>Apoidea</taxon>
        <taxon>Anthophila</taxon>
        <taxon>Apidae</taxon>
        <taxon>Melipona</taxon>
    </lineage>
</organism>
<name>A0A0M8ZTD7_9HYME</name>
<feature type="compositionally biased region" description="Basic and acidic residues" evidence="1">
    <location>
        <begin position="10"/>
        <end position="23"/>
    </location>
</feature>
<accession>A0A0M8ZTD7</accession>
<dbReference type="AlphaFoldDB" id="A0A0M8ZTD7"/>
<sequence>MRQNFGKNLKQCEMKTRQKEWNTPKKKKKIHSEIVRYMLHVNRYRTRDGKRIGNNNVGGTGARTEKRTGTTMENEERYKT</sequence>
<proteinExistence type="predicted"/>
<reference evidence="2 3" key="1">
    <citation type="submission" date="2015-07" db="EMBL/GenBank/DDBJ databases">
        <title>The genome of Melipona quadrifasciata.</title>
        <authorList>
            <person name="Pan H."/>
            <person name="Kapheim K."/>
        </authorList>
    </citation>
    <scope>NUCLEOTIDE SEQUENCE [LARGE SCALE GENOMIC DNA]</scope>
    <source>
        <strain evidence="2">0111107301</strain>
        <tissue evidence="2">Whole body</tissue>
    </source>
</reference>
<feature type="compositionally biased region" description="Basic and acidic residues" evidence="1">
    <location>
        <begin position="63"/>
        <end position="80"/>
    </location>
</feature>
<evidence type="ECO:0000313" key="2">
    <source>
        <dbReference type="EMBL" id="KOX70567.1"/>
    </source>
</evidence>
<gene>
    <name evidence="2" type="ORF">WN51_02623</name>
</gene>
<keyword evidence="3" id="KW-1185">Reference proteome</keyword>
<evidence type="ECO:0000256" key="1">
    <source>
        <dbReference type="SAM" id="MobiDB-lite"/>
    </source>
</evidence>
<protein>
    <submittedName>
        <fullName evidence="2">Uncharacterized protein</fullName>
    </submittedName>
</protein>
<feature type="region of interest" description="Disordered" evidence="1">
    <location>
        <begin position="1"/>
        <end position="29"/>
    </location>
</feature>
<dbReference type="EMBL" id="KQ435859">
    <property type="protein sequence ID" value="KOX70567.1"/>
    <property type="molecule type" value="Genomic_DNA"/>
</dbReference>
<feature type="region of interest" description="Disordered" evidence="1">
    <location>
        <begin position="46"/>
        <end position="80"/>
    </location>
</feature>
<evidence type="ECO:0000313" key="3">
    <source>
        <dbReference type="Proteomes" id="UP000053105"/>
    </source>
</evidence>